<organism evidence="2 3">
    <name type="scientific">Grifola frondosa</name>
    <name type="common">Maitake</name>
    <name type="synonym">Polyporus frondosus</name>
    <dbReference type="NCBI Taxonomy" id="5627"/>
    <lineage>
        <taxon>Eukaryota</taxon>
        <taxon>Fungi</taxon>
        <taxon>Dikarya</taxon>
        <taxon>Basidiomycota</taxon>
        <taxon>Agaricomycotina</taxon>
        <taxon>Agaricomycetes</taxon>
        <taxon>Polyporales</taxon>
        <taxon>Grifolaceae</taxon>
        <taxon>Grifola</taxon>
    </lineage>
</organism>
<accession>A0A1C7LPF6</accession>
<feature type="region of interest" description="Disordered" evidence="1">
    <location>
        <begin position="48"/>
        <end position="114"/>
    </location>
</feature>
<sequence length="280" mass="29545">MAQRRLHPSHEHPAIQLLLQSPTHQSPPAASNLFDVVPTPARVPFAATTRPLNVSPKPASSLPPSPTVPLSMPKHPALQLQRRKSGSPPIGPSPLRRSSLRQSSSYPASVSSSDLGVRLRASATTVSTTRGSWELEDLVRDGQLDIDAVSAVLGLGLGLGMDAGSRSSAASSADGEQDECAMERASMGWGRAREAGTTVLQLRVPGEPLFAIPEETGAEDAATAGEPEHGSNARRECVVSVSLDHLFVSANAGEVSEGSVCAEIGVWEDERSWRESVSIR</sequence>
<evidence type="ECO:0000313" key="2">
    <source>
        <dbReference type="EMBL" id="OBZ66428.1"/>
    </source>
</evidence>
<feature type="compositionally biased region" description="Low complexity" evidence="1">
    <location>
        <begin position="93"/>
        <end position="113"/>
    </location>
</feature>
<reference evidence="2 3" key="1">
    <citation type="submission" date="2016-03" db="EMBL/GenBank/DDBJ databases">
        <title>Whole genome sequencing of Grifola frondosa 9006-11.</title>
        <authorList>
            <person name="Min B."/>
            <person name="Park H."/>
            <person name="Kim J.-G."/>
            <person name="Cho H."/>
            <person name="Oh Y.-L."/>
            <person name="Kong W.-S."/>
            <person name="Choi I.-G."/>
        </authorList>
    </citation>
    <scope>NUCLEOTIDE SEQUENCE [LARGE SCALE GENOMIC DNA]</scope>
    <source>
        <strain evidence="2 3">9006-11</strain>
    </source>
</reference>
<dbReference type="Proteomes" id="UP000092993">
    <property type="component" value="Unassembled WGS sequence"/>
</dbReference>
<evidence type="ECO:0000256" key="1">
    <source>
        <dbReference type="SAM" id="MobiDB-lite"/>
    </source>
</evidence>
<dbReference type="EMBL" id="LUGG01000031">
    <property type="protein sequence ID" value="OBZ66428.1"/>
    <property type="molecule type" value="Genomic_DNA"/>
</dbReference>
<keyword evidence="3" id="KW-1185">Reference proteome</keyword>
<proteinExistence type="predicted"/>
<dbReference type="AlphaFoldDB" id="A0A1C7LPF6"/>
<evidence type="ECO:0000313" key="3">
    <source>
        <dbReference type="Proteomes" id="UP000092993"/>
    </source>
</evidence>
<comment type="caution">
    <text evidence="2">The sequence shown here is derived from an EMBL/GenBank/DDBJ whole genome shotgun (WGS) entry which is preliminary data.</text>
</comment>
<name>A0A1C7LPF6_GRIFR</name>
<dbReference type="OrthoDB" id="2753667at2759"/>
<protein>
    <submittedName>
        <fullName evidence="2">Uncharacterized protein</fullName>
    </submittedName>
</protein>
<gene>
    <name evidence="2" type="ORF">A0H81_13698</name>
</gene>